<proteinExistence type="predicted"/>
<feature type="compositionally biased region" description="Polar residues" evidence="1">
    <location>
        <begin position="7"/>
        <end position="29"/>
    </location>
</feature>
<sequence>MECARSAASTSTAVKSPQHTASNSSNTSTVPAVTVPWFKRINKMNYVIRRMLANVHGLQGLITTILSV</sequence>
<keyword evidence="3" id="KW-1185">Reference proteome</keyword>
<gene>
    <name evidence="2" type="ORF">EB796_003662</name>
</gene>
<evidence type="ECO:0000256" key="1">
    <source>
        <dbReference type="SAM" id="MobiDB-lite"/>
    </source>
</evidence>
<protein>
    <submittedName>
        <fullName evidence="2">Uncharacterized protein</fullName>
    </submittedName>
</protein>
<evidence type="ECO:0000313" key="3">
    <source>
        <dbReference type="Proteomes" id="UP000593567"/>
    </source>
</evidence>
<evidence type="ECO:0000313" key="2">
    <source>
        <dbReference type="EMBL" id="KAF6038035.1"/>
    </source>
</evidence>
<name>A0A7J7KIF6_BUGNE</name>
<organism evidence="2 3">
    <name type="scientific">Bugula neritina</name>
    <name type="common">Brown bryozoan</name>
    <name type="synonym">Sertularia neritina</name>
    <dbReference type="NCBI Taxonomy" id="10212"/>
    <lineage>
        <taxon>Eukaryota</taxon>
        <taxon>Metazoa</taxon>
        <taxon>Spiralia</taxon>
        <taxon>Lophotrochozoa</taxon>
        <taxon>Bryozoa</taxon>
        <taxon>Gymnolaemata</taxon>
        <taxon>Cheilostomatida</taxon>
        <taxon>Flustrina</taxon>
        <taxon>Buguloidea</taxon>
        <taxon>Bugulidae</taxon>
        <taxon>Bugula</taxon>
    </lineage>
</organism>
<feature type="region of interest" description="Disordered" evidence="1">
    <location>
        <begin position="1"/>
        <end position="29"/>
    </location>
</feature>
<accession>A0A7J7KIF6</accession>
<dbReference type="EMBL" id="VXIV02000480">
    <property type="protein sequence ID" value="KAF6038035.1"/>
    <property type="molecule type" value="Genomic_DNA"/>
</dbReference>
<dbReference type="Proteomes" id="UP000593567">
    <property type="component" value="Unassembled WGS sequence"/>
</dbReference>
<comment type="caution">
    <text evidence="2">The sequence shown here is derived from an EMBL/GenBank/DDBJ whole genome shotgun (WGS) entry which is preliminary data.</text>
</comment>
<dbReference type="AlphaFoldDB" id="A0A7J7KIF6"/>
<reference evidence="2" key="1">
    <citation type="submission" date="2020-06" db="EMBL/GenBank/DDBJ databases">
        <title>Draft genome of Bugula neritina, a colonial animal packing powerful symbionts and potential medicines.</title>
        <authorList>
            <person name="Rayko M."/>
        </authorList>
    </citation>
    <scope>NUCLEOTIDE SEQUENCE [LARGE SCALE GENOMIC DNA]</scope>
    <source>
        <strain evidence="2">Kwan_BN1</strain>
    </source>
</reference>